<organism evidence="2 3">
    <name type="scientific">Beauveria asiatica</name>
    <dbReference type="NCBI Taxonomy" id="1069075"/>
    <lineage>
        <taxon>Eukaryota</taxon>
        <taxon>Fungi</taxon>
        <taxon>Dikarya</taxon>
        <taxon>Ascomycota</taxon>
        <taxon>Pezizomycotina</taxon>
        <taxon>Sordariomycetes</taxon>
        <taxon>Hypocreomycetidae</taxon>
        <taxon>Hypocreales</taxon>
        <taxon>Cordycipitaceae</taxon>
        <taxon>Beauveria</taxon>
    </lineage>
</organism>
<accession>A0AAW0RS13</accession>
<proteinExistence type="predicted"/>
<sequence>MYKAILLRNSIQAHEQLKQQQQPQEMQMTDNTPTTLDQAEHNVGGEGEAEALISWMNDRAQSTPISEGGISTDTEDVDTSSSNENETETETLAARKSESSWSASAKAKRDLKHDQTTIKPTSQKPARAYNYALALAGEAKANLILLQEP</sequence>
<feature type="compositionally biased region" description="Basic and acidic residues" evidence="1">
    <location>
        <begin position="107"/>
        <end position="116"/>
    </location>
</feature>
<keyword evidence="3" id="KW-1185">Reference proteome</keyword>
<name>A0AAW0RS13_9HYPO</name>
<feature type="compositionally biased region" description="Polar residues" evidence="1">
    <location>
        <begin position="28"/>
        <end position="37"/>
    </location>
</feature>
<evidence type="ECO:0000313" key="2">
    <source>
        <dbReference type="EMBL" id="KAK8145027.1"/>
    </source>
</evidence>
<evidence type="ECO:0000313" key="3">
    <source>
        <dbReference type="Proteomes" id="UP001397290"/>
    </source>
</evidence>
<dbReference type="AlphaFoldDB" id="A0AAW0RS13"/>
<dbReference type="Proteomes" id="UP001397290">
    <property type="component" value="Unassembled WGS sequence"/>
</dbReference>
<evidence type="ECO:0000256" key="1">
    <source>
        <dbReference type="SAM" id="MobiDB-lite"/>
    </source>
</evidence>
<comment type="caution">
    <text evidence="2">The sequence shown here is derived from an EMBL/GenBank/DDBJ whole genome shotgun (WGS) entry which is preliminary data.</text>
</comment>
<dbReference type="EMBL" id="JAAHCF010000327">
    <property type="protein sequence ID" value="KAK8145027.1"/>
    <property type="molecule type" value="Genomic_DNA"/>
</dbReference>
<reference evidence="2 3" key="1">
    <citation type="submission" date="2020-02" db="EMBL/GenBank/DDBJ databases">
        <title>Comparative genomics of the hypocrealean fungal genus Beauvera.</title>
        <authorList>
            <person name="Showalter D.N."/>
            <person name="Bushley K.E."/>
            <person name="Rehner S.A."/>
        </authorList>
    </citation>
    <scope>NUCLEOTIDE SEQUENCE [LARGE SCALE GENOMIC DNA]</scope>
    <source>
        <strain evidence="2 3">ARSEF4384</strain>
    </source>
</reference>
<gene>
    <name evidence="2" type="ORF">G3M48_004995</name>
</gene>
<feature type="region of interest" description="Disordered" evidence="1">
    <location>
        <begin position="19"/>
        <end position="123"/>
    </location>
</feature>
<protein>
    <submittedName>
        <fullName evidence="2">Uncharacterized protein</fullName>
    </submittedName>
</protein>